<dbReference type="KEGG" id="fas:105264645"/>
<dbReference type="GeneID" id="105264645"/>
<dbReference type="GO" id="GO:0052651">
    <property type="term" value="P:monoacylglycerol catabolic process"/>
    <property type="evidence" value="ECO:0007669"/>
    <property type="project" value="TreeGrafter"/>
</dbReference>
<dbReference type="PANTHER" id="PTHR12277">
    <property type="entry name" value="ALPHA/BETA HYDROLASE DOMAIN-CONTAINING PROTEIN"/>
    <property type="match status" value="1"/>
</dbReference>
<evidence type="ECO:0000313" key="3">
    <source>
        <dbReference type="Proteomes" id="UP000694866"/>
    </source>
</evidence>
<dbReference type="Gene3D" id="3.40.50.1820">
    <property type="entry name" value="alpha/beta hydrolase"/>
    <property type="match status" value="1"/>
</dbReference>
<keyword evidence="3" id="KW-1185">Reference proteome</keyword>
<keyword evidence="1" id="KW-0812">Transmembrane</keyword>
<keyword evidence="1" id="KW-0472">Membrane</keyword>
<dbReference type="GO" id="GO:0006660">
    <property type="term" value="P:phosphatidylserine catabolic process"/>
    <property type="evidence" value="ECO:0007669"/>
    <property type="project" value="TreeGrafter"/>
</dbReference>
<dbReference type="OrthoDB" id="10249433at2759"/>
<dbReference type="SUPFAM" id="SSF53474">
    <property type="entry name" value="alpha/beta-Hydrolases"/>
    <property type="match status" value="1"/>
</dbReference>
<gene>
    <name evidence="4 5 6" type="primary">LOC105264645</name>
</gene>
<dbReference type="InterPro" id="IPR000073">
    <property type="entry name" value="AB_hydrolase_1"/>
</dbReference>
<dbReference type="RefSeq" id="XP_011299951.1">
    <property type="nucleotide sequence ID" value="XM_011301649.1"/>
</dbReference>
<feature type="transmembrane region" description="Helical" evidence="1">
    <location>
        <begin position="34"/>
        <end position="52"/>
    </location>
</feature>
<dbReference type="Proteomes" id="UP000694866">
    <property type="component" value="Unplaced"/>
</dbReference>
<accession>A0A9R1TXV1</accession>
<protein>
    <submittedName>
        <fullName evidence="4 5">Monoacylglycerol lipase ABHD12 isoform X1</fullName>
    </submittedName>
</protein>
<dbReference type="RefSeq" id="XP_011299950.1">
    <property type="nucleotide sequence ID" value="XM_011301648.1"/>
</dbReference>
<dbReference type="RefSeq" id="XP_011299952.1">
    <property type="nucleotide sequence ID" value="XM_011301650.1"/>
</dbReference>
<evidence type="ECO:0000259" key="2">
    <source>
        <dbReference type="Pfam" id="PF00561"/>
    </source>
</evidence>
<dbReference type="AlphaFoldDB" id="A0A9R1TXV1"/>
<dbReference type="PANTHER" id="PTHR12277:SF194">
    <property type="entry name" value="FI04476P"/>
    <property type="match status" value="1"/>
</dbReference>
<reference evidence="4 5" key="1">
    <citation type="submission" date="2025-04" db="UniProtKB">
        <authorList>
            <consortium name="RefSeq"/>
        </authorList>
    </citation>
    <scope>IDENTIFICATION</scope>
    <source>
        <strain evidence="4 5">USDA-PBARC FA_bdor</strain>
        <tissue evidence="4 5">Whole organism</tissue>
    </source>
</reference>
<name>A0A9R1TXV1_9HYME</name>
<accession>A0A9R1SZD0</accession>
<accession>A0A9R1TVZ8</accession>
<sequence length="359" mass="41010">MQSKYLFIAGSVPLIALDMWHTGAVILWTAKVIIVTYLIVFGLCPLIFHYSYGFQRKILFLNFVHWPPSVDFDKPESVGLQGARNFYLSTNESVKIGAWQILPKSLVNESVKWSEEEFNGALRNPKRPVFLYMHGNSGNRASSHRVELYKVFQELDYQVIAFDYRNYGDSDPAELSEEGVVKDSKFVLQWLMEKVNGTVPVFVWGHSLGTGVSSHSLALLAGDNLQPTGLFLESPFNNMADELSYHPFSQIFKHLPWFHWVIVQPFYGNGLRFESDKHIGDIKCPVMILHAEDDIVIPISLGEKLYQEGLRLHKNDSNQVTMIRINGSLGLGHKYICRYEPLPKIIENFVAKCQSRPRQ</sequence>
<dbReference type="InterPro" id="IPR029058">
    <property type="entry name" value="AB_hydrolase_fold"/>
</dbReference>
<dbReference type="GO" id="GO:0047372">
    <property type="term" value="F:monoacylglycerol lipase activity"/>
    <property type="evidence" value="ECO:0007669"/>
    <property type="project" value="TreeGrafter"/>
</dbReference>
<dbReference type="GO" id="GO:0005789">
    <property type="term" value="C:endoplasmic reticulum membrane"/>
    <property type="evidence" value="ECO:0007669"/>
    <property type="project" value="TreeGrafter"/>
</dbReference>
<feature type="domain" description="AB hydrolase-1" evidence="2">
    <location>
        <begin position="128"/>
        <end position="216"/>
    </location>
</feature>
<evidence type="ECO:0000313" key="5">
    <source>
        <dbReference type="RefSeq" id="XP_011299951.1"/>
    </source>
</evidence>
<keyword evidence="1" id="KW-1133">Transmembrane helix</keyword>
<evidence type="ECO:0000313" key="6">
    <source>
        <dbReference type="RefSeq" id="XP_011299952.1"/>
    </source>
</evidence>
<dbReference type="Pfam" id="PF00561">
    <property type="entry name" value="Abhydrolase_1"/>
    <property type="match status" value="1"/>
</dbReference>
<evidence type="ECO:0000256" key="1">
    <source>
        <dbReference type="SAM" id="Phobius"/>
    </source>
</evidence>
<evidence type="ECO:0000313" key="4">
    <source>
        <dbReference type="RefSeq" id="XP_011299950.1"/>
    </source>
</evidence>
<proteinExistence type="predicted"/>
<organism evidence="3 6">
    <name type="scientific">Fopius arisanus</name>
    <dbReference type="NCBI Taxonomy" id="64838"/>
    <lineage>
        <taxon>Eukaryota</taxon>
        <taxon>Metazoa</taxon>
        <taxon>Ecdysozoa</taxon>
        <taxon>Arthropoda</taxon>
        <taxon>Hexapoda</taxon>
        <taxon>Insecta</taxon>
        <taxon>Pterygota</taxon>
        <taxon>Neoptera</taxon>
        <taxon>Endopterygota</taxon>
        <taxon>Hymenoptera</taxon>
        <taxon>Apocrita</taxon>
        <taxon>Ichneumonoidea</taxon>
        <taxon>Braconidae</taxon>
        <taxon>Opiinae</taxon>
        <taxon>Fopius</taxon>
    </lineage>
</organism>
<dbReference type="GO" id="GO:0004622">
    <property type="term" value="F:phosphatidylcholine lysophospholipase activity"/>
    <property type="evidence" value="ECO:0007669"/>
    <property type="project" value="TreeGrafter"/>
</dbReference>